<proteinExistence type="predicted"/>
<evidence type="ECO:0000313" key="2">
    <source>
        <dbReference type="EMBL" id="EGQ78550.1"/>
    </source>
</evidence>
<sequence>MQSRSSRDFNLIDTGNFTSDGPNGLNSQDLHGKLIQLKNFMIYSLL</sequence>
<organism evidence="2 3">
    <name type="scientific">Neisseria macacae ATCC 33926</name>
    <dbReference type="NCBI Taxonomy" id="997348"/>
    <lineage>
        <taxon>Bacteria</taxon>
        <taxon>Pseudomonadati</taxon>
        <taxon>Pseudomonadota</taxon>
        <taxon>Betaproteobacteria</taxon>
        <taxon>Neisseriales</taxon>
        <taxon>Neisseriaceae</taxon>
        <taxon>Neisseria</taxon>
    </lineage>
</organism>
<feature type="compositionally biased region" description="Polar residues" evidence="1">
    <location>
        <begin position="13"/>
        <end position="24"/>
    </location>
</feature>
<protein>
    <submittedName>
        <fullName evidence="2">Uncharacterized protein</fullName>
    </submittedName>
</protein>
<evidence type="ECO:0000256" key="1">
    <source>
        <dbReference type="SAM" id="MobiDB-lite"/>
    </source>
</evidence>
<accession>A0AA36ULX6</accession>
<dbReference type="AlphaFoldDB" id="A0AA36ULX6"/>
<gene>
    <name evidence="2" type="ORF">HMPREF9418_0055</name>
</gene>
<comment type="caution">
    <text evidence="2">The sequence shown here is derived from an EMBL/GenBank/DDBJ whole genome shotgun (WGS) entry which is preliminary data.</text>
</comment>
<dbReference type="Proteomes" id="UP000004982">
    <property type="component" value="Unassembled WGS sequence"/>
</dbReference>
<evidence type="ECO:0000313" key="3">
    <source>
        <dbReference type="Proteomes" id="UP000004982"/>
    </source>
</evidence>
<dbReference type="EMBL" id="AFQE01000003">
    <property type="protein sequence ID" value="EGQ78550.1"/>
    <property type="molecule type" value="Genomic_DNA"/>
</dbReference>
<reference evidence="2 3" key="1">
    <citation type="submission" date="2011-05" db="EMBL/GenBank/DDBJ databases">
        <authorList>
            <person name="Muzny D."/>
            <person name="Qin X."/>
            <person name="Deng J."/>
            <person name="Jiang H."/>
            <person name="Liu Y."/>
            <person name="Qu J."/>
            <person name="Song X.-Z."/>
            <person name="Zhang L."/>
            <person name="Thornton R."/>
            <person name="Coyle M."/>
            <person name="Francisco L."/>
            <person name="Jackson L."/>
            <person name="Javaid M."/>
            <person name="Korchina V."/>
            <person name="Kovar C."/>
            <person name="Mata R."/>
            <person name="Mathew T."/>
            <person name="Ngo R."/>
            <person name="Nguyen L."/>
            <person name="Nguyen N."/>
            <person name="Okwuonu G."/>
            <person name="Ongeri F."/>
            <person name="Pham C."/>
            <person name="Simmons D."/>
            <person name="Wilczek-Boney K."/>
            <person name="Hale W."/>
            <person name="Jakkamsetti A."/>
            <person name="Pham P."/>
            <person name="Ruth R."/>
            <person name="San Lucas F."/>
            <person name="Warren J."/>
            <person name="Zhang J."/>
            <person name="Zhao Z."/>
            <person name="Zhou C."/>
            <person name="Zhu D."/>
            <person name="Lee S."/>
            <person name="Bess C."/>
            <person name="Blankenburg K."/>
            <person name="Forbes L."/>
            <person name="Fu Q."/>
            <person name="Gubbala S."/>
            <person name="Hirani K."/>
            <person name="Jayaseelan J.C."/>
            <person name="Lara F."/>
            <person name="Munidasa M."/>
            <person name="Palculict T."/>
            <person name="Patil S."/>
            <person name="Pu L.-L."/>
            <person name="Saada N."/>
            <person name="Tang L."/>
            <person name="Weissenberger G."/>
            <person name="Zhu Y."/>
            <person name="Hemphill L."/>
            <person name="Shang Y."/>
            <person name="Youmans B."/>
            <person name="Ayvaz T."/>
            <person name="Ross M."/>
            <person name="Santibanez J."/>
            <person name="Aqrawi P."/>
            <person name="Gross S."/>
            <person name="Joshi V."/>
            <person name="Fowler G."/>
            <person name="Nazareth L."/>
            <person name="Reid J."/>
            <person name="Worley K."/>
            <person name="Petrosino J."/>
            <person name="Highlander S."/>
            <person name="Gibbs R."/>
        </authorList>
    </citation>
    <scope>NUCLEOTIDE SEQUENCE [LARGE SCALE GENOMIC DNA]</scope>
    <source>
        <strain evidence="2 3">ATCC 33926</strain>
    </source>
</reference>
<name>A0AA36ULX6_9NEIS</name>
<feature type="region of interest" description="Disordered" evidence="1">
    <location>
        <begin position="1"/>
        <end position="24"/>
    </location>
</feature>